<evidence type="ECO:0000256" key="1">
    <source>
        <dbReference type="ARBA" id="ARBA00004196"/>
    </source>
</evidence>
<dbReference type="PANTHER" id="PTHR32347:SF29">
    <property type="entry name" value="UPF0194 MEMBRANE PROTEIN YBHG"/>
    <property type="match status" value="1"/>
</dbReference>
<keyword evidence="6" id="KW-1185">Reference proteome</keyword>
<name>A0ABT1QM39_9GAMM</name>
<keyword evidence="2" id="KW-0175">Coiled coil</keyword>
<dbReference type="Gene3D" id="2.40.30.170">
    <property type="match status" value="1"/>
</dbReference>
<dbReference type="Gene3D" id="2.40.50.100">
    <property type="match status" value="1"/>
</dbReference>
<proteinExistence type="predicted"/>
<sequence>MAAGRPSRSRALYVWGGLVLLALVLWAAWPRAAAVDVGEVRREALEVGFHEEGRTRLRQRHSIAAPLDGLLDRVELEPGDAVEEGSVVATLRPQAGALLDAATRESLQAQLRAAEDALRRAEEEFAAAKTQRDQASRTSARLSTLGKSGQVSAQSGEEARTVLDIAQARLRGAVAGVREARHRKEALAAPLGWEGRNTAIPAAMALPAPVAGVVIRRAIESAGPVRAGQVIVEIGDPSQLEVIVELLTADALRLTPGAPVRLSAADGAGTVQGTLRRIEPSGFTKVSAVGVEEQRVLAIVDFGDAPAGWGDGYRVDARFGVWRAEAVLTVPISALFREADAWRVYLVKNGRAVLRAVDIGWLGEVRAEIRGGLDAGDRVVLYPGDEIRDGDRVQPVWHEPGHE</sequence>
<accession>A0ABT1QM39</accession>
<organism evidence="5 6">
    <name type="scientific">Tahibacter harae</name>
    <dbReference type="NCBI Taxonomy" id="2963937"/>
    <lineage>
        <taxon>Bacteria</taxon>
        <taxon>Pseudomonadati</taxon>
        <taxon>Pseudomonadota</taxon>
        <taxon>Gammaproteobacteria</taxon>
        <taxon>Lysobacterales</taxon>
        <taxon>Rhodanobacteraceae</taxon>
        <taxon>Tahibacter</taxon>
    </lineage>
</organism>
<evidence type="ECO:0000313" key="5">
    <source>
        <dbReference type="EMBL" id="MCQ4163492.1"/>
    </source>
</evidence>
<evidence type="ECO:0000259" key="4">
    <source>
        <dbReference type="Pfam" id="PF25989"/>
    </source>
</evidence>
<dbReference type="PANTHER" id="PTHR32347">
    <property type="entry name" value="EFFLUX SYSTEM COMPONENT YKNX-RELATED"/>
    <property type="match status" value="1"/>
</dbReference>
<dbReference type="Gene3D" id="1.10.287.470">
    <property type="entry name" value="Helix hairpin bin"/>
    <property type="match status" value="1"/>
</dbReference>
<dbReference type="InterPro" id="IPR058637">
    <property type="entry name" value="YknX-like_C"/>
</dbReference>
<gene>
    <name evidence="5" type="ORF">NM961_02090</name>
</gene>
<dbReference type="EMBL" id="JANFQO010000002">
    <property type="protein sequence ID" value="MCQ4163492.1"/>
    <property type="molecule type" value="Genomic_DNA"/>
</dbReference>
<evidence type="ECO:0000313" key="6">
    <source>
        <dbReference type="Proteomes" id="UP001165498"/>
    </source>
</evidence>
<dbReference type="Gene3D" id="2.40.420.20">
    <property type="match status" value="1"/>
</dbReference>
<dbReference type="Proteomes" id="UP001165498">
    <property type="component" value="Unassembled WGS sequence"/>
</dbReference>
<evidence type="ECO:0000256" key="3">
    <source>
        <dbReference type="SAM" id="MobiDB-lite"/>
    </source>
</evidence>
<comment type="caution">
    <text evidence="5">The sequence shown here is derived from an EMBL/GenBank/DDBJ whole genome shotgun (WGS) entry which is preliminary data.</text>
</comment>
<feature type="compositionally biased region" description="Polar residues" evidence="3">
    <location>
        <begin position="136"/>
        <end position="155"/>
    </location>
</feature>
<dbReference type="RefSeq" id="WP_255910711.1">
    <property type="nucleotide sequence ID" value="NZ_JANFQO010000002.1"/>
</dbReference>
<dbReference type="Pfam" id="PF25989">
    <property type="entry name" value="YknX_C"/>
    <property type="match status" value="1"/>
</dbReference>
<reference evidence="5" key="1">
    <citation type="submission" date="2022-07" db="EMBL/GenBank/DDBJ databases">
        <title>Tahibacter sp., a new gammaproteobacterium isolated from the silt sample collected at pig farm.</title>
        <authorList>
            <person name="Chen H."/>
        </authorList>
    </citation>
    <scope>NUCLEOTIDE SEQUENCE</scope>
    <source>
        <strain evidence="5">P2K</strain>
    </source>
</reference>
<feature type="domain" description="YknX-like C-terminal permuted SH3-like" evidence="4">
    <location>
        <begin position="327"/>
        <end position="394"/>
    </location>
</feature>
<feature type="region of interest" description="Disordered" evidence="3">
    <location>
        <begin position="125"/>
        <end position="157"/>
    </location>
</feature>
<protein>
    <submittedName>
        <fullName evidence="5">HlyD family efflux transporter periplasmic adaptor subunit</fullName>
    </submittedName>
</protein>
<comment type="subcellular location">
    <subcellularLocation>
        <location evidence="1">Cell envelope</location>
    </subcellularLocation>
</comment>
<dbReference type="InterPro" id="IPR050465">
    <property type="entry name" value="UPF0194_transport"/>
</dbReference>
<evidence type="ECO:0000256" key="2">
    <source>
        <dbReference type="ARBA" id="ARBA00023054"/>
    </source>
</evidence>